<dbReference type="Gene3D" id="3.40.190.10">
    <property type="entry name" value="Periplasmic binding protein-like II"/>
    <property type="match status" value="1"/>
</dbReference>
<proteinExistence type="predicted"/>
<comment type="caution">
    <text evidence="3">The sequence shown here is derived from an EMBL/GenBank/DDBJ whole genome shotgun (WGS) entry which is preliminary data.</text>
</comment>
<dbReference type="PANTHER" id="PTHR30290">
    <property type="entry name" value="PERIPLASMIC BINDING COMPONENT OF ABC TRANSPORTER"/>
    <property type="match status" value="1"/>
</dbReference>
<dbReference type="Proteomes" id="UP001254848">
    <property type="component" value="Unassembled WGS sequence"/>
</dbReference>
<accession>A0ABU3P0P1</accession>
<evidence type="ECO:0000256" key="1">
    <source>
        <dbReference type="ARBA" id="ARBA00022729"/>
    </source>
</evidence>
<feature type="domain" description="Solute-binding protein family 5" evidence="2">
    <location>
        <begin position="80"/>
        <end position="436"/>
    </location>
</feature>
<dbReference type="EMBL" id="JAUOZS010000001">
    <property type="protein sequence ID" value="MDT8902147.1"/>
    <property type="molecule type" value="Genomic_DNA"/>
</dbReference>
<evidence type="ECO:0000313" key="4">
    <source>
        <dbReference type="Proteomes" id="UP001254848"/>
    </source>
</evidence>
<organism evidence="3 4">
    <name type="scientific">Anaeroselena agilis</name>
    <dbReference type="NCBI Taxonomy" id="3063788"/>
    <lineage>
        <taxon>Bacteria</taxon>
        <taxon>Bacillati</taxon>
        <taxon>Bacillota</taxon>
        <taxon>Negativicutes</taxon>
        <taxon>Acetonemataceae</taxon>
        <taxon>Anaeroselena</taxon>
    </lineage>
</organism>
<name>A0ABU3P0P1_9FIRM</name>
<sequence>MRHRRLLLGLAVFFVAAIGLLLYHLSSSPGLGGGRQAATLKIASEDYGFPSPYTFYPRGPGYLRMSLLFDTLVWKDAQGVIPWLCERYEVSPDGREWSFFLRAGVKWQDGRPLTAADVKFTFDYIRSHPHAWFSRETGVIKSVEAVSPRQVKFTLKSAYAPFLTNIAGTVPVLPQHIWRDVADPMKFTADAAAVGSGPFKLAKYDKATSLYIYEANPGYFRGRVKIDRLIFSRPGQPLLAFKNGEVDAFNPDVDQVAVLKNAKDVKIIEGSGFWVCRLMFNLSQAPFDRPEFRRAVAHALNLPELVARATHNGAIPGNPGYVPPELGEWYNPRVAAYPFDPRRAGDLLAGLGYSVIGPDGIRSTPGGERLSFDLLTLPQGHEGEIVKSMLAAAGIEVRVTALEKATHDQLIDSGQYQLAVNGHGGLGGDPVFLMQLTRPLTTAGTNTTLYANPEYLRLARLQTKLTDRGARRAAVFAMQEMLADDLPTIPLYYRKMYFAYRPGKLDGWFYTPGGIALGIPTELNKLVFIESR</sequence>
<reference evidence="3 4" key="1">
    <citation type="submission" date="2023-07" db="EMBL/GenBank/DDBJ databases">
        <title>The novel representative of Negativicutes class, Anaeroselena agilis gen. nov. sp. nov.</title>
        <authorList>
            <person name="Prokofeva M.I."/>
            <person name="Elcheninov A.G."/>
            <person name="Klyukina A."/>
            <person name="Kublanov I.V."/>
            <person name="Frolov E.N."/>
            <person name="Podosokorskaya O.A."/>
        </authorList>
    </citation>
    <scope>NUCLEOTIDE SEQUENCE [LARGE SCALE GENOMIC DNA]</scope>
    <source>
        <strain evidence="3 4">4137-cl</strain>
    </source>
</reference>
<gene>
    <name evidence="3" type="ORF">Q4T40_12900</name>
</gene>
<dbReference type="CDD" id="cd08520">
    <property type="entry name" value="PBP2_NikA_DppA_OppA_like_21"/>
    <property type="match status" value="1"/>
</dbReference>
<dbReference type="RefSeq" id="WP_413780633.1">
    <property type="nucleotide sequence ID" value="NZ_JAUOZS010000001.1"/>
</dbReference>
<dbReference type="Gene3D" id="3.10.105.10">
    <property type="entry name" value="Dipeptide-binding Protein, Domain 3"/>
    <property type="match status" value="1"/>
</dbReference>
<dbReference type="InterPro" id="IPR000914">
    <property type="entry name" value="SBP_5_dom"/>
</dbReference>
<evidence type="ECO:0000313" key="3">
    <source>
        <dbReference type="EMBL" id="MDT8902147.1"/>
    </source>
</evidence>
<dbReference type="PIRSF" id="PIRSF002741">
    <property type="entry name" value="MppA"/>
    <property type="match status" value="1"/>
</dbReference>
<dbReference type="SUPFAM" id="SSF53850">
    <property type="entry name" value="Periplasmic binding protein-like II"/>
    <property type="match status" value="1"/>
</dbReference>
<evidence type="ECO:0000259" key="2">
    <source>
        <dbReference type="Pfam" id="PF00496"/>
    </source>
</evidence>
<protein>
    <submittedName>
        <fullName evidence="3">ABC transporter substrate-binding protein</fullName>
    </submittedName>
</protein>
<keyword evidence="1" id="KW-0732">Signal</keyword>
<keyword evidence="4" id="KW-1185">Reference proteome</keyword>
<dbReference type="InterPro" id="IPR039424">
    <property type="entry name" value="SBP_5"/>
</dbReference>
<dbReference type="Pfam" id="PF00496">
    <property type="entry name" value="SBP_bac_5"/>
    <property type="match status" value="1"/>
</dbReference>
<dbReference type="InterPro" id="IPR030678">
    <property type="entry name" value="Peptide/Ni-bd"/>
</dbReference>
<dbReference type="PANTHER" id="PTHR30290:SF64">
    <property type="entry name" value="ABC TRANSPORTER PERIPLASMIC BINDING PROTEIN"/>
    <property type="match status" value="1"/>
</dbReference>